<feature type="coiled-coil region" evidence="9">
    <location>
        <begin position="454"/>
        <end position="488"/>
    </location>
</feature>
<protein>
    <recommendedName>
        <fullName evidence="3">Centrosomal protein of 162 kDa</fullName>
    </recommendedName>
</protein>
<evidence type="ECO:0000256" key="6">
    <source>
        <dbReference type="ARBA" id="ARBA00022794"/>
    </source>
</evidence>
<evidence type="ECO:0000256" key="10">
    <source>
        <dbReference type="SAM" id="MobiDB-lite"/>
    </source>
</evidence>
<dbReference type="GO" id="GO:0005879">
    <property type="term" value="C:axonemal microtubule"/>
    <property type="evidence" value="ECO:0007669"/>
    <property type="project" value="TreeGrafter"/>
</dbReference>
<organism evidence="11 12">
    <name type="scientific">Ignelater luminosus</name>
    <name type="common">Cucubano</name>
    <name type="synonym">Pyrophorus luminosus</name>
    <dbReference type="NCBI Taxonomy" id="2038154"/>
    <lineage>
        <taxon>Eukaryota</taxon>
        <taxon>Metazoa</taxon>
        <taxon>Ecdysozoa</taxon>
        <taxon>Arthropoda</taxon>
        <taxon>Hexapoda</taxon>
        <taxon>Insecta</taxon>
        <taxon>Pterygota</taxon>
        <taxon>Neoptera</taxon>
        <taxon>Endopterygota</taxon>
        <taxon>Coleoptera</taxon>
        <taxon>Polyphaga</taxon>
        <taxon>Elateriformia</taxon>
        <taxon>Elateroidea</taxon>
        <taxon>Elateridae</taxon>
        <taxon>Agrypninae</taxon>
        <taxon>Pyrophorini</taxon>
        <taxon>Ignelater</taxon>
    </lineage>
</organism>
<comment type="similarity">
    <text evidence="2">Belongs to the CEP162 family.</text>
</comment>
<reference evidence="11" key="1">
    <citation type="submission" date="2019-08" db="EMBL/GenBank/DDBJ databases">
        <title>The genome of the North American firefly Photinus pyralis.</title>
        <authorList>
            <consortium name="Photinus pyralis genome working group"/>
            <person name="Fallon T.R."/>
            <person name="Sander Lower S.E."/>
            <person name="Weng J.-K."/>
        </authorList>
    </citation>
    <scope>NUCLEOTIDE SEQUENCE</scope>
    <source>
        <strain evidence="11">TRF0915ILg1</strain>
        <tissue evidence="11">Whole body</tissue>
    </source>
</reference>
<evidence type="ECO:0000256" key="9">
    <source>
        <dbReference type="SAM" id="Coils"/>
    </source>
</evidence>
<evidence type="ECO:0000313" key="11">
    <source>
        <dbReference type="EMBL" id="KAF2898893.1"/>
    </source>
</evidence>
<evidence type="ECO:0000256" key="7">
    <source>
        <dbReference type="ARBA" id="ARBA00023054"/>
    </source>
</evidence>
<feature type="coiled-coil region" evidence="9">
    <location>
        <begin position="323"/>
        <end position="364"/>
    </location>
</feature>
<keyword evidence="5" id="KW-0493">Microtubule</keyword>
<dbReference type="Proteomes" id="UP000801492">
    <property type="component" value="Unassembled WGS sequence"/>
</dbReference>
<dbReference type="GO" id="GO:0005814">
    <property type="term" value="C:centriole"/>
    <property type="evidence" value="ECO:0007669"/>
    <property type="project" value="UniProtKB-SubCell"/>
</dbReference>
<proteinExistence type="inferred from homology"/>
<feature type="coiled-coil region" evidence="9">
    <location>
        <begin position="224"/>
        <end position="251"/>
    </location>
</feature>
<keyword evidence="4" id="KW-0963">Cytoplasm</keyword>
<comment type="caution">
    <text evidence="11">The sequence shown here is derived from an EMBL/GenBank/DDBJ whole genome shotgun (WGS) entry which is preliminary data.</text>
</comment>
<dbReference type="EMBL" id="VTPC01003205">
    <property type="protein sequence ID" value="KAF2898893.1"/>
    <property type="molecule type" value="Genomic_DNA"/>
</dbReference>
<feature type="compositionally biased region" description="Low complexity" evidence="10">
    <location>
        <begin position="279"/>
        <end position="296"/>
    </location>
</feature>
<dbReference type="GO" id="GO:0060271">
    <property type="term" value="P:cilium assembly"/>
    <property type="evidence" value="ECO:0007669"/>
    <property type="project" value="TreeGrafter"/>
</dbReference>
<sequence>MCTLIFNYFQTQLEETNKSLENTKSMLNRQLSLKSPEINVELEKALENLKDTKESKTVLELQLENLSKTHQVLKVTYDDLLVSNNNLEKRLLESETLLAKYKTELQNVQEHRDKLQESETNLGKLLEIERLQVKSLKAQNEKDARCIQDLNRQVKEMERIIARKHPDSVSALIVAAKSDQTENNLTARKLLEDRIKNLESEVALRDQSSSKVFLEVQEKFAEMKNKYESHIEDLELHVNDLKNQLKRKIDTFDVYTQTFFDDQKIPAKESKDVSVQTISNNHSNHNNNNSNSNNNHAVTKVQQQKRKPEKTEVKEETHLLATIRGLQADLVNKEKVVLKLQKELDEVKKTNKRLQKEREGSLKNIAERREFRSYPEKLATHLKSNEGDVSTELEEELRAVKTERDKMRIQLCRIEEDYQNLKSKRLFDLSTLQQAHEEEITKYMSNIKPLREQLELHQVTVNTLQEQLRASKEQVEILTVERDDLYNRLHSTRIENNQSTSNGNEIMDDIKDLPPHRRVAIMEQRYQERERRLRAIVHGLAQKKCSKSFMSTMLR</sequence>
<feature type="region of interest" description="Disordered" evidence="10">
    <location>
        <begin position="278"/>
        <end position="314"/>
    </location>
</feature>
<evidence type="ECO:0000256" key="8">
    <source>
        <dbReference type="ARBA" id="ARBA00023212"/>
    </source>
</evidence>
<keyword evidence="8" id="KW-0206">Cytoskeleton</keyword>
<gene>
    <name evidence="11" type="ORF">ILUMI_07282</name>
</gene>
<dbReference type="PANTHER" id="PTHR34031:SF1">
    <property type="entry name" value="CENTROSOMAL PROTEIN OF 162 KDA"/>
    <property type="match status" value="1"/>
</dbReference>
<evidence type="ECO:0000256" key="5">
    <source>
        <dbReference type="ARBA" id="ARBA00022701"/>
    </source>
</evidence>
<evidence type="ECO:0000256" key="3">
    <source>
        <dbReference type="ARBA" id="ARBA00021406"/>
    </source>
</evidence>
<evidence type="ECO:0000256" key="1">
    <source>
        <dbReference type="ARBA" id="ARBA00004114"/>
    </source>
</evidence>
<dbReference type="OrthoDB" id="2157184at2759"/>
<name>A0A8K0D933_IGNLU</name>
<dbReference type="PANTHER" id="PTHR34031">
    <property type="entry name" value="CENTROSOMAL PROTEIN OF 162 KDA"/>
    <property type="match status" value="1"/>
</dbReference>
<feature type="coiled-coil region" evidence="9">
    <location>
        <begin position="10"/>
        <end position="128"/>
    </location>
</feature>
<evidence type="ECO:0000313" key="12">
    <source>
        <dbReference type="Proteomes" id="UP000801492"/>
    </source>
</evidence>
<accession>A0A8K0D933</accession>
<evidence type="ECO:0000256" key="4">
    <source>
        <dbReference type="ARBA" id="ARBA00022490"/>
    </source>
</evidence>
<keyword evidence="7 9" id="KW-0175">Coiled coil</keyword>
<dbReference type="InterPro" id="IPR038774">
    <property type="entry name" value="CEP162-like"/>
</dbReference>
<keyword evidence="12" id="KW-1185">Reference proteome</keyword>
<keyword evidence="6" id="KW-0970">Cilium biogenesis/degradation</keyword>
<evidence type="ECO:0000256" key="2">
    <source>
        <dbReference type="ARBA" id="ARBA00009485"/>
    </source>
</evidence>
<dbReference type="AlphaFoldDB" id="A0A8K0D933"/>
<comment type="subcellular location">
    <subcellularLocation>
        <location evidence="1">Cytoplasm</location>
        <location evidence="1">Cytoskeleton</location>
        <location evidence="1">Microtubule organizing center</location>
        <location evidence="1">Centrosome</location>
        <location evidence="1">Centriole</location>
    </subcellularLocation>
</comment>